<evidence type="ECO:0000256" key="4">
    <source>
        <dbReference type="ARBA" id="ARBA00022475"/>
    </source>
</evidence>
<evidence type="ECO:0000256" key="2">
    <source>
        <dbReference type="ARBA" id="ARBA00004162"/>
    </source>
</evidence>
<proteinExistence type="predicted"/>
<comment type="subcellular location">
    <subcellularLocation>
        <location evidence="2">Cell membrane</location>
        <topology evidence="2">Single-pass membrane protein</topology>
    </subcellularLocation>
    <subcellularLocation>
        <location evidence="3">Cell projection</location>
        <location evidence="3">Cilium membrane</location>
    </subcellularLocation>
    <subcellularLocation>
        <location evidence="1">Cytoplasm</location>
        <location evidence="1">Cytoskeleton</location>
        <location evidence="1">Cilium basal body</location>
    </subcellularLocation>
</comment>
<evidence type="ECO:0000256" key="11">
    <source>
        <dbReference type="SAM" id="Coils"/>
    </source>
</evidence>
<evidence type="ECO:0000256" key="7">
    <source>
        <dbReference type="ARBA" id="ARBA00022989"/>
    </source>
</evidence>
<dbReference type="PANTHER" id="PTHR16795:SF14">
    <property type="entry name" value="LIMBIN"/>
    <property type="match status" value="1"/>
</dbReference>
<keyword evidence="7 12" id="KW-1133">Transmembrane helix</keyword>
<dbReference type="GeneID" id="132536640"/>
<keyword evidence="5" id="KW-0963">Cytoplasm</keyword>
<evidence type="ECO:0000256" key="3">
    <source>
        <dbReference type="ARBA" id="ARBA00004309"/>
    </source>
</evidence>
<evidence type="ECO:0000256" key="8">
    <source>
        <dbReference type="ARBA" id="ARBA00023136"/>
    </source>
</evidence>
<dbReference type="Proteomes" id="UP001652624">
    <property type="component" value="Unplaced"/>
</dbReference>
<feature type="transmembrane region" description="Helical" evidence="12">
    <location>
        <begin position="63"/>
        <end position="85"/>
    </location>
</feature>
<keyword evidence="8 12" id="KW-0472">Membrane</keyword>
<evidence type="ECO:0000256" key="6">
    <source>
        <dbReference type="ARBA" id="ARBA00022692"/>
    </source>
</evidence>
<feature type="coiled-coil region" evidence="11">
    <location>
        <begin position="323"/>
        <end position="350"/>
    </location>
</feature>
<dbReference type="InterPro" id="IPR026501">
    <property type="entry name" value="Limbin/EVC"/>
</dbReference>
<feature type="non-terminal residue" evidence="14">
    <location>
        <position position="1"/>
    </location>
</feature>
<keyword evidence="4" id="KW-1003">Cell membrane</keyword>
<evidence type="ECO:0000256" key="9">
    <source>
        <dbReference type="ARBA" id="ARBA00023212"/>
    </source>
</evidence>
<evidence type="ECO:0000313" key="13">
    <source>
        <dbReference type="Proteomes" id="UP001652624"/>
    </source>
</evidence>
<keyword evidence="9" id="KW-0206">Cytoskeleton</keyword>
<evidence type="ECO:0000256" key="12">
    <source>
        <dbReference type="SAM" id="Phobius"/>
    </source>
</evidence>
<reference evidence="14" key="1">
    <citation type="submission" date="2025-08" db="UniProtKB">
        <authorList>
            <consortium name="RefSeq"/>
        </authorList>
    </citation>
    <scope>IDENTIFICATION</scope>
</reference>
<dbReference type="PANTHER" id="PTHR16795">
    <property type="entry name" value="LIMBIN/ELLIS-VAN CREVELD PROTEIN"/>
    <property type="match status" value="1"/>
</dbReference>
<evidence type="ECO:0000256" key="1">
    <source>
        <dbReference type="ARBA" id="ARBA00004120"/>
    </source>
</evidence>
<protein>
    <submittedName>
        <fullName evidence="14">Limbin-like</fullName>
    </submittedName>
</protein>
<evidence type="ECO:0000313" key="14">
    <source>
        <dbReference type="RefSeq" id="XP_060040758.1"/>
    </source>
</evidence>
<accession>A0ABM3WW08</accession>
<gene>
    <name evidence="14" type="primary">LOC132536640</name>
</gene>
<evidence type="ECO:0000256" key="10">
    <source>
        <dbReference type="ARBA" id="ARBA00023273"/>
    </source>
</evidence>
<keyword evidence="11" id="KW-0175">Coiled coil</keyword>
<keyword evidence="10" id="KW-0966">Cell projection</keyword>
<organism evidence="13 14">
    <name type="scientific">Erinaceus europaeus</name>
    <name type="common">Western European hedgehog</name>
    <dbReference type="NCBI Taxonomy" id="9365"/>
    <lineage>
        <taxon>Eukaryota</taxon>
        <taxon>Metazoa</taxon>
        <taxon>Chordata</taxon>
        <taxon>Craniata</taxon>
        <taxon>Vertebrata</taxon>
        <taxon>Euteleostomi</taxon>
        <taxon>Mammalia</taxon>
        <taxon>Eutheria</taxon>
        <taxon>Laurasiatheria</taxon>
        <taxon>Eulipotyphla</taxon>
        <taxon>Erinaceidae</taxon>
        <taxon>Erinaceinae</taxon>
        <taxon>Erinaceus</taxon>
    </lineage>
</organism>
<keyword evidence="13" id="KW-1185">Reference proteome</keyword>
<sequence length="462" mass="51801">GDSFSVSYTASLEPGSLGDGESLQLPALLLFQSRTQNRTQLVAPFTVTAEEQTQVLPSHGLHAAAFLGVLLLFLVLTWVSGVLLIRRRCWTGDLLFWRKARSQEHRLEQSQLTSEADLEEDLALSDQMVGVLCSEDPGGMLQALEELEIATLRRADAALEACRTQVSKDIIGLLLRGLASKSQLSPQAEGALADAFQKQFLWLDREIREEHGRKVVALVAEAELEAQKRMERQQQREMAASEGLEKLLRHADERQASECSALLRTLQGLEQEQLRRSLALQQEEDSAQSRRQLAVLQRTELHRIFFTQIQGAVRKGGLQPQAAEELLRDYSRAQEALEEALDVLQATQRSHLSQRFDHREGLVLSIQSLETRVQGVLDAASAQLTLLIQKHERAGYLDGEQAGALLECTHTEVFAIKQKLEQEQKQQREKLQRQLVVRHRREMVQMVRAARAATHAEAGVLG</sequence>
<dbReference type="RefSeq" id="XP_060040758.1">
    <property type="nucleotide sequence ID" value="XM_060184775.1"/>
</dbReference>
<dbReference type="Pfam" id="PF12297">
    <property type="entry name" value="EVC2_like"/>
    <property type="match status" value="1"/>
</dbReference>
<evidence type="ECO:0000256" key="5">
    <source>
        <dbReference type="ARBA" id="ARBA00022490"/>
    </source>
</evidence>
<dbReference type="InterPro" id="IPR022076">
    <property type="entry name" value="Limbin"/>
</dbReference>
<name>A0ABM3WW08_ERIEU</name>
<keyword evidence="6 12" id="KW-0812">Transmembrane</keyword>